<gene>
    <name evidence="3" type="primary">hpf</name>
    <name evidence="5" type="ordered locus">CMS0672</name>
</gene>
<evidence type="ECO:0000256" key="2">
    <source>
        <dbReference type="ARBA" id="ARBA00022845"/>
    </source>
</evidence>
<protein>
    <recommendedName>
        <fullName evidence="3">Ribosome hibernation promoting factor</fullName>
        <shortName evidence="3">HPF</shortName>
    </recommendedName>
</protein>
<feature type="domain" description="Sigma 54 modulation/S30EA ribosomal protein C-terminal" evidence="4">
    <location>
        <begin position="160"/>
        <end position="213"/>
    </location>
</feature>
<evidence type="ECO:0000313" key="6">
    <source>
        <dbReference type="Proteomes" id="UP000001318"/>
    </source>
</evidence>
<evidence type="ECO:0000259" key="4">
    <source>
        <dbReference type="Pfam" id="PF16321"/>
    </source>
</evidence>
<dbReference type="EMBL" id="AM849034">
    <property type="protein sequence ID" value="CAQ00794.1"/>
    <property type="molecule type" value="Genomic_DNA"/>
</dbReference>
<dbReference type="GO" id="GO:0045900">
    <property type="term" value="P:negative regulation of translational elongation"/>
    <property type="evidence" value="ECO:0007669"/>
    <property type="project" value="TreeGrafter"/>
</dbReference>
<dbReference type="GO" id="GO:0022627">
    <property type="term" value="C:cytosolic small ribosomal subunit"/>
    <property type="evidence" value="ECO:0007669"/>
    <property type="project" value="TreeGrafter"/>
</dbReference>
<dbReference type="AlphaFoldDB" id="B0RE76"/>
<proteinExistence type="inferred from homology"/>
<dbReference type="FunFam" id="3.30.505.50:FF:000002">
    <property type="entry name" value="Ribosome hibernation promoting factor"/>
    <property type="match status" value="1"/>
</dbReference>
<keyword evidence="2 3" id="KW-0810">Translation regulation</keyword>
<accession>B0RE76</accession>
<dbReference type="InterPro" id="IPR032528">
    <property type="entry name" value="Ribosom_S30AE_C"/>
</dbReference>
<dbReference type="InterPro" id="IPR038416">
    <property type="entry name" value="Ribosom_S30AE_C_sf"/>
</dbReference>
<dbReference type="InterPro" id="IPR003489">
    <property type="entry name" value="RHF/RaiA"/>
</dbReference>
<dbReference type="CDD" id="cd00552">
    <property type="entry name" value="RaiA"/>
    <property type="match status" value="1"/>
</dbReference>
<comment type="similarity">
    <text evidence="3">Belongs to the HPF/YfiA ribosome-associated protein family. Long HPF subfamily.</text>
</comment>
<comment type="function">
    <text evidence="3">Required for dimerization of active 70S ribosomes into 100S ribosomes in stationary phase; 100S ribosomes are translationally inactive and sometimes present during exponential growth.</text>
</comment>
<dbReference type="KEGG" id="cms:CMS0672"/>
<dbReference type="HOGENOM" id="CLU_071472_0_0_11"/>
<evidence type="ECO:0000256" key="1">
    <source>
        <dbReference type="ARBA" id="ARBA00022490"/>
    </source>
</evidence>
<dbReference type="Pfam" id="PF02482">
    <property type="entry name" value="Ribosomal_S30AE"/>
    <property type="match status" value="1"/>
</dbReference>
<dbReference type="NCBIfam" id="TIGR00741">
    <property type="entry name" value="yfiA"/>
    <property type="match status" value="1"/>
</dbReference>
<dbReference type="Gene3D" id="3.30.160.100">
    <property type="entry name" value="Ribosome hibernation promotion factor-like"/>
    <property type="match status" value="1"/>
</dbReference>
<evidence type="ECO:0000256" key="3">
    <source>
        <dbReference type="HAMAP-Rule" id="MF_00839"/>
    </source>
</evidence>
<dbReference type="eggNOG" id="COG1544">
    <property type="taxonomic scope" value="Bacteria"/>
</dbReference>
<sequence length="235" mass="26016">MIWRYVMDINITGRNAEITDRFRVYATEKADKIVQLAEKSISLDIKVSRHSEKSGGSAGDDRVEITLVGPGPVIRAESSAADKFAAFDLALGRMLERLRRAKDKKKIHRGNHRPLSLHEAATDGFAQIDLDPADAELIERVNGKSVAPVDQPVAEDDYCPVVIRTKVFPSQSMTVDQALEHMELVGHDFFLFIDAETDRPSVVYRRKGWDYGVIGLADGEQELAGAGAGSRALRR</sequence>
<reference evidence="5 6" key="1">
    <citation type="journal article" date="2008" name="J. Bacteriol.">
        <title>Genome of the actinomycete plant pathogen Clavibacter michiganensis subsp. sepedonicus suggests recent niche adaptation.</title>
        <authorList>
            <person name="Bentley S.D."/>
            <person name="Corton C."/>
            <person name="Brown S.E."/>
            <person name="Barron A."/>
            <person name="Clark L."/>
            <person name="Doggett J."/>
            <person name="Harris B."/>
            <person name="Ormond D."/>
            <person name="Quail M.A."/>
            <person name="May G."/>
            <person name="Francis D."/>
            <person name="Knudson D."/>
            <person name="Parkhill J."/>
            <person name="Ishimaru C.A."/>
        </authorList>
    </citation>
    <scope>NUCLEOTIDE SEQUENCE [LARGE SCALE GENOMIC DNA]</scope>
    <source>
        <strain evidence="6">ATCC 33113 / DSM 20744 / JCM 9667 / LMG 2889 / ICMP 2535 / C-1</strain>
    </source>
</reference>
<comment type="subunit">
    <text evidence="3">Interacts with 100S ribosomes.</text>
</comment>
<dbReference type="InterPro" id="IPR036567">
    <property type="entry name" value="RHF-like"/>
</dbReference>
<dbReference type="PANTHER" id="PTHR33231:SF1">
    <property type="entry name" value="30S RIBOSOMAL PROTEIN"/>
    <property type="match status" value="1"/>
</dbReference>
<name>B0RE76_CLASE</name>
<dbReference type="InterPro" id="IPR034694">
    <property type="entry name" value="HPF_long/plastid"/>
</dbReference>
<organism evidence="5 6">
    <name type="scientific">Clavibacter sepedonicus</name>
    <name type="common">Clavibacter michiganensis subsp. sepedonicus</name>
    <dbReference type="NCBI Taxonomy" id="31964"/>
    <lineage>
        <taxon>Bacteria</taxon>
        <taxon>Bacillati</taxon>
        <taxon>Actinomycetota</taxon>
        <taxon>Actinomycetes</taxon>
        <taxon>Micrococcales</taxon>
        <taxon>Microbacteriaceae</taxon>
        <taxon>Clavibacter</taxon>
    </lineage>
</organism>
<comment type="subcellular location">
    <subcellularLocation>
        <location evidence="3">Cytoplasm</location>
    </subcellularLocation>
</comment>
<evidence type="ECO:0000313" key="5">
    <source>
        <dbReference type="EMBL" id="CAQ00794.1"/>
    </source>
</evidence>
<dbReference type="InterPro" id="IPR050574">
    <property type="entry name" value="HPF/YfiA_ribosome-assoc"/>
</dbReference>
<dbReference type="HAMAP" id="MF_00839">
    <property type="entry name" value="HPF"/>
    <property type="match status" value="1"/>
</dbReference>
<dbReference type="SUPFAM" id="SSF69754">
    <property type="entry name" value="Ribosome binding protein Y (YfiA homologue)"/>
    <property type="match status" value="1"/>
</dbReference>
<dbReference type="PANTHER" id="PTHR33231">
    <property type="entry name" value="30S RIBOSOMAL PROTEIN"/>
    <property type="match status" value="1"/>
</dbReference>
<dbReference type="GO" id="GO:0043024">
    <property type="term" value="F:ribosomal small subunit binding"/>
    <property type="evidence" value="ECO:0007669"/>
    <property type="project" value="TreeGrafter"/>
</dbReference>
<dbReference type="Proteomes" id="UP000001318">
    <property type="component" value="Chromosome"/>
</dbReference>
<keyword evidence="1 3" id="KW-0963">Cytoplasm</keyword>
<dbReference type="STRING" id="31964.CMS0672"/>
<dbReference type="Pfam" id="PF16321">
    <property type="entry name" value="Ribosom_S30AE_C"/>
    <property type="match status" value="1"/>
</dbReference>
<dbReference type="Gene3D" id="3.30.505.50">
    <property type="entry name" value="Sigma 54 modulation/S30EA ribosomal protein, C-terminal domain"/>
    <property type="match status" value="1"/>
</dbReference>
<keyword evidence="6" id="KW-1185">Reference proteome</keyword>